<protein>
    <submittedName>
        <fullName evidence="1">Hsp20/alpha crystallin family protein</fullName>
    </submittedName>
</protein>
<dbReference type="Gene3D" id="2.60.40.790">
    <property type="match status" value="1"/>
</dbReference>
<reference evidence="1 2" key="1">
    <citation type="submission" date="2020-08" db="EMBL/GenBank/DDBJ databases">
        <title>Description of novel Pseudomonas species.</title>
        <authorList>
            <person name="Duman M."/>
            <person name="Mulet M."/>
            <person name="Altun S."/>
            <person name="Saticioglu I.B."/>
            <person name="Lalucat J."/>
            <person name="Garcia-Valdes E."/>
        </authorList>
    </citation>
    <scope>NUCLEOTIDE SEQUENCE [LARGE SCALE GENOMIC DNA]</scope>
    <source>
        <strain evidence="1 2">P66</strain>
    </source>
</reference>
<dbReference type="CDD" id="cd06464">
    <property type="entry name" value="ACD_sHsps-like"/>
    <property type="match status" value="1"/>
</dbReference>
<dbReference type="RefSeq" id="WP_203583951.1">
    <property type="nucleotide sequence ID" value="NZ_JACOPV010000002.1"/>
</dbReference>
<sequence>MFKSLFLSILPRLAPGLMLNQTRKRLLGLVGGKRSYRAPDLELMLRREVGLPYQPVLFARNIGDQFIVTADLQSVGIDSLQIGITTQQFTLSGWVVPDAADASTTAISSECGWFSSSRTIPPSMDLDHFTLNYHQGLLVFSVPRKHSLNRRPLHSTASITE</sequence>
<keyword evidence="2" id="KW-1185">Reference proteome</keyword>
<comment type="caution">
    <text evidence="1">The sequence shown here is derived from an EMBL/GenBank/DDBJ whole genome shotgun (WGS) entry which is preliminary data.</text>
</comment>
<dbReference type="SUPFAM" id="SSF49764">
    <property type="entry name" value="HSP20-like chaperones"/>
    <property type="match status" value="1"/>
</dbReference>
<evidence type="ECO:0000313" key="2">
    <source>
        <dbReference type="Proteomes" id="UP000745663"/>
    </source>
</evidence>
<organism evidence="1 2">
    <name type="scientific">Pseudomonas arcuscaelestis</name>
    <dbReference type="NCBI Taxonomy" id="2710591"/>
    <lineage>
        <taxon>Bacteria</taxon>
        <taxon>Pseudomonadati</taxon>
        <taxon>Pseudomonadota</taxon>
        <taxon>Gammaproteobacteria</taxon>
        <taxon>Pseudomonadales</taxon>
        <taxon>Pseudomonadaceae</taxon>
        <taxon>Pseudomonas</taxon>
    </lineage>
</organism>
<dbReference type="EMBL" id="JACOPV010000002">
    <property type="protein sequence ID" value="MBM5456435.1"/>
    <property type="molecule type" value="Genomic_DNA"/>
</dbReference>
<name>A0ABS2BS28_9PSED</name>
<dbReference type="Proteomes" id="UP000745663">
    <property type="component" value="Unassembled WGS sequence"/>
</dbReference>
<gene>
    <name evidence="1" type="ORF">H8F21_02505</name>
</gene>
<proteinExistence type="predicted"/>
<evidence type="ECO:0000313" key="1">
    <source>
        <dbReference type="EMBL" id="MBM5456435.1"/>
    </source>
</evidence>
<dbReference type="InterPro" id="IPR008978">
    <property type="entry name" value="HSP20-like_chaperone"/>
</dbReference>
<accession>A0ABS2BS28</accession>